<evidence type="ECO:0000313" key="3">
    <source>
        <dbReference type="EMBL" id="KAJ7731346.1"/>
    </source>
</evidence>
<organism evidence="3 4">
    <name type="scientific">Mycena metata</name>
    <dbReference type="NCBI Taxonomy" id="1033252"/>
    <lineage>
        <taxon>Eukaryota</taxon>
        <taxon>Fungi</taxon>
        <taxon>Dikarya</taxon>
        <taxon>Basidiomycota</taxon>
        <taxon>Agaricomycotina</taxon>
        <taxon>Agaricomycetes</taxon>
        <taxon>Agaricomycetidae</taxon>
        <taxon>Agaricales</taxon>
        <taxon>Marasmiineae</taxon>
        <taxon>Mycenaceae</taxon>
        <taxon>Mycena</taxon>
    </lineage>
</organism>
<keyword evidence="2" id="KW-0732">Signal</keyword>
<proteinExistence type="predicted"/>
<protein>
    <submittedName>
        <fullName evidence="3">Uncharacterized protein</fullName>
    </submittedName>
</protein>
<feature type="region of interest" description="Disordered" evidence="1">
    <location>
        <begin position="167"/>
        <end position="187"/>
    </location>
</feature>
<name>A0AAD7HZ33_9AGAR</name>
<dbReference type="Proteomes" id="UP001215598">
    <property type="component" value="Unassembled WGS sequence"/>
</dbReference>
<reference evidence="3" key="1">
    <citation type="submission" date="2023-03" db="EMBL/GenBank/DDBJ databases">
        <title>Massive genome expansion in bonnet fungi (Mycena s.s.) driven by repeated elements and novel gene families across ecological guilds.</title>
        <authorList>
            <consortium name="Lawrence Berkeley National Laboratory"/>
            <person name="Harder C.B."/>
            <person name="Miyauchi S."/>
            <person name="Viragh M."/>
            <person name="Kuo A."/>
            <person name="Thoen E."/>
            <person name="Andreopoulos B."/>
            <person name="Lu D."/>
            <person name="Skrede I."/>
            <person name="Drula E."/>
            <person name="Henrissat B."/>
            <person name="Morin E."/>
            <person name="Kohler A."/>
            <person name="Barry K."/>
            <person name="LaButti K."/>
            <person name="Morin E."/>
            <person name="Salamov A."/>
            <person name="Lipzen A."/>
            <person name="Mereny Z."/>
            <person name="Hegedus B."/>
            <person name="Baldrian P."/>
            <person name="Stursova M."/>
            <person name="Weitz H."/>
            <person name="Taylor A."/>
            <person name="Grigoriev I.V."/>
            <person name="Nagy L.G."/>
            <person name="Martin F."/>
            <person name="Kauserud H."/>
        </authorList>
    </citation>
    <scope>NUCLEOTIDE SEQUENCE</scope>
    <source>
        <strain evidence="3">CBHHK182m</strain>
    </source>
</reference>
<gene>
    <name evidence="3" type="ORF">B0H16DRAFT_1893341</name>
</gene>
<accession>A0AAD7HZ33</accession>
<keyword evidence="4" id="KW-1185">Reference proteome</keyword>
<sequence>MLSKFAILPLLISLAGSAVGAPMDPSLVARKESAVDLSGGDLAAAIKAALQQAKQGKQAAVGQADGTGTADDGTATADAASSADVATATDSAVAASGNGGNLAAAIKTALQQALQGAELAASQAAAAQQAAATATADDGTAASSAAASTATDAAGVAADGTDGTDVSANATGGGSAEAAASNRETTVSTATGAAATDATGAAGVSKAAKKATKKAAKQAAAAPLSQRAVLGSTQCNVDRLNIVAALAGAVNAVNAITPTNSDTAAVVTAAQANLISAAAGTMAISLSLVAGQNPPASAAEQVGKSFADAQTALTGIHDPTVNATLTDAQNKLTTAIQAGNAINADCD</sequence>
<dbReference type="AlphaFoldDB" id="A0AAD7HZ33"/>
<feature type="chain" id="PRO_5042029374" evidence="2">
    <location>
        <begin position="21"/>
        <end position="347"/>
    </location>
</feature>
<evidence type="ECO:0000256" key="1">
    <source>
        <dbReference type="SAM" id="MobiDB-lite"/>
    </source>
</evidence>
<dbReference type="EMBL" id="JARKIB010000153">
    <property type="protein sequence ID" value="KAJ7731346.1"/>
    <property type="molecule type" value="Genomic_DNA"/>
</dbReference>
<feature type="signal peptide" evidence="2">
    <location>
        <begin position="1"/>
        <end position="20"/>
    </location>
</feature>
<evidence type="ECO:0000256" key="2">
    <source>
        <dbReference type="SAM" id="SignalP"/>
    </source>
</evidence>
<evidence type="ECO:0000313" key="4">
    <source>
        <dbReference type="Proteomes" id="UP001215598"/>
    </source>
</evidence>
<comment type="caution">
    <text evidence="3">The sequence shown here is derived from an EMBL/GenBank/DDBJ whole genome shotgun (WGS) entry which is preliminary data.</text>
</comment>